<dbReference type="Proteomes" id="UP000646426">
    <property type="component" value="Unassembled WGS sequence"/>
</dbReference>
<accession>A0A918STV0</accession>
<feature type="region of interest" description="Disordered" evidence="1">
    <location>
        <begin position="78"/>
        <end position="102"/>
    </location>
</feature>
<keyword evidence="3" id="KW-1185">Reference proteome</keyword>
<comment type="caution">
    <text evidence="2">The sequence shown here is derived from an EMBL/GenBank/DDBJ whole genome shotgun (WGS) entry which is preliminary data.</text>
</comment>
<reference evidence="2" key="2">
    <citation type="submission" date="2020-09" db="EMBL/GenBank/DDBJ databases">
        <authorList>
            <person name="Sun Q."/>
            <person name="Kim S."/>
        </authorList>
    </citation>
    <scope>NUCLEOTIDE SEQUENCE</scope>
    <source>
        <strain evidence="2">KCTC 23077</strain>
    </source>
</reference>
<organism evidence="2 3">
    <name type="scientific">Cognatilysobacter bugurensis</name>
    <dbReference type="NCBI Taxonomy" id="543356"/>
    <lineage>
        <taxon>Bacteria</taxon>
        <taxon>Pseudomonadati</taxon>
        <taxon>Pseudomonadota</taxon>
        <taxon>Gammaproteobacteria</taxon>
        <taxon>Lysobacterales</taxon>
        <taxon>Lysobacteraceae</taxon>
        <taxon>Cognatilysobacter</taxon>
    </lineage>
</organism>
<name>A0A918STV0_9GAMM</name>
<protein>
    <submittedName>
        <fullName evidence="2">Uncharacterized protein</fullName>
    </submittedName>
</protein>
<proteinExistence type="predicted"/>
<sequence length="229" mass="23965">MAPALFVSAAFDPVRFRLASDREAFDFNAPSLRAVSPRDADAFRSASARSDAPPRPAAVLLLVDFDVPPEVAVPERAAELAPRDEPFDVESPAPFDADDFDATDFDAAPFDDPLRDVEAPAPVDAAPVCFDAPAAFDARLLAPFALDAAAPSPAARRPADREEADDFFTAEPRDAVDASSPSASRALFDRPACLLTVPARAAPGPVRPPAVVAMGMLRSNVAPAGASPS</sequence>
<dbReference type="AlphaFoldDB" id="A0A918STV0"/>
<gene>
    <name evidence="2" type="ORF">GCM10007067_03310</name>
</gene>
<evidence type="ECO:0000313" key="2">
    <source>
        <dbReference type="EMBL" id="GHA70489.1"/>
    </source>
</evidence>
<evidence type="ECO:0000313" key="3">
    <source>
        <dbReference type="Proteomes" id="UP000646426"/>
    </source>
</evidence>
<feature type="region of interest" description="Disordered" evidence="1">
    <location>
        <begin position="150"/>
        <end position="183"/>
    </location>
</feature>
<dbReference type="EMBL" id="BMYD01000001">
    <property type="protein sequence ID" value="GHA70489.1"/>
    <property type="molecule type" value="Genomic_DNA"/>
</dbReference>
<reference evidence="2" key="1">
    <citation type="journal article" date="2014" name="Int. J. Syst. Evol. Microbiol.">
        <title>Complete genome sequence of Corynebacterium casei LMG S-19264T (=DSM 44701T), isolated from a smear-ripened cheese.</title>
        <authorList>
            <consortium name="US DOE Joint Genome Institute (JGI-PGF)"/>
            <person name="Walter F."/>
            <person name="Albersmeier A."/>
            <person name="Kalinowski J."/>
            <person name="Ruckert C."/>
        </authorList>
    </citation>
    <scope>NUCLEOTIDE SEQUENCE</scope>
    <source>
        <strain evidence="2">KCTC 23077</strain>
    </source>
</reference>
<evidence type="ECO:0000256" key="1">
    <source>
        <dbReference type="SAM" id="MobiDB-lite"/>
    </source>
</evidence>